<dbReference type="GeneID" id="40741359"/>
<evidence type="ECO:0000313" key="2">
    <source>
        <dbReference type="Proteomes" id="UP000030706"/>
    </source>
</evidence>
<protein>
    <submittedName>
        <fullName evidence="1">Uncharacterized protein</fullName>
    </submittedName>
</protein>
<keyword evidence="2" id="KW-1185">Reference proteome</keyword>
<gene>
    <name evidence="1" type="ORF">M438DRAFT_162339</name>
</gene>
<dbReference type="HOGENOM" id="CLU_2014826_0_0_1"/>
<name>A0A074YJT3_AURPU</name>
<evidence type="ECO:0000313" key="1">
    <source>
        <dbReference type="EMBL" id="KEQ87121.1"/>
    </source>
</evidence>
<dbReference type="EMBL" id="KL584977">
    <property type="protein sequence ID" value="KEQ87121.1"/>
    <property type="molecule type" value="Genomic_DNA"/>
</dbReference>
<proteinExistence type="predicted"/>
<dbReference type="Proteomes" id="UP000030706">
    <property type="component" value="Unassembled WGS sequence"/>
</dbReference>
<dbReference type="AlphaFoldDB" id="A0A074YJT3"/>
<organism evidence="1 2">
    <name type="scientific">Aureobasidium pullulans EXF-150</name>
    <dbReference type="NCBI Taxonomy" id="1043002"/>
    <lineage>
        <taxon>Eukaryota</taxon>
        <taxon>Fungi</taxon>
        <taxon>Dikarya</taxon>
        <taxon>Ascomycota</taxon>
        <taxon>Pezizomycotina</taxon>
        <taxon>Dothideomycetes</taxon>
        <taxon>Dothideomycetidae</taxon>
        <taxon>Dothideales</taxon>
        <taxon>Saccotheciaceae</taxon>
        <taxon>Aureobasidium</taxon>
    </lineage>
</organism>
<sequence length="123" mass="14031">MYLVSSAEHVSENARLNYGRSSYCTPLTARRWCSAIRLLVVWIALLTECLSAPIQLLAQKPLSKQTQTIRIPQCNNASRWEIPPPVIYCRPRRVHQPLEMAILQYYPCNTPSPAEVLPPWAVD</sequence>
<dbReference type="RefSeq" id="XP_029763308.1">
    <property type="nucleotide sequence ID" value="XM_029899053.1"/>
</dbReference>
<reference evidence="1 2" key="1">
    <citation type="journal article" date="2014" name="BMC Genomics">
        <title>Genome sequencing of four Aureobasidium pullulans varieties: biotechnological potential, stress tolerance, and description of new species.</title>
        <authorList>
            <person name="Gostin Ar C."/>
            <person name="Ohm R.A."/>
            <person name="Kogej T."/>
            <person name="Sonjak S."/>
            <person name="Turk M."/>
            <person name="Zajc J."/>
            <person name="Zalar P."/>
            <person name="Grube M."/>
            <person name="Sun H."/>
            <person name="Han J."/>
            <person name="Sharma A."/>
            <person name="Chiniquy J."/>
            <person name="Ngan C.Y."/>
            <person name="Lipzen A."/>
            <person name="Barry K."/>
            <person name="Grigoriev I.V."/>
            <person name="Gunde-Cimerman N."/>
        </authorList>
    </citation>
    <scope>NUCLEOTIDE SEQUENCE [LARGE SCALE GENOMIC DNA]</scope>
    <source>
        <strain evidence="1 2">EXF-150</strain>
    </source>
</reference>
<accession>A0A074YJT3</accession>